<evidence type="ECO:0000313" key="4">
    <source>
        <dbReference type="Proteomes" id="UP000030106"/>
    </source>
</evidence>
<evidence type="ECO:0000256" key="1">
    <source>
        <dbReference type="ARBA" id="ARBA00022884"/>
    </source>
</evidence>
<accession>A0A0A2VF66</accession>
<dbReference type="HOGENOM" id="CLU_1885406_0_0_1"/>
<dbReference type="Proteomes" id="UP000030106">
    <property type="component" value="Unassembled WGS sequence"/>
</dbReference>
<dbReference type="Pfam" id="PF24995">
    <property type="entry name" value="DSRM_2"/>
    <property type="match status" value="1"/>
</dbReference>
<dbReference type="AlphaFoldDB" id="A0A0A2VF66"/>
<feature type="domain" description="dsRNA binding" evidence="2">
    <location>
        <begin position="32"/>
        <end position="116"/>
    </location>
</feature>
<name>A0A0A2VF66_BEABA</name>
<dbReference type="STRING" id="1245745.A0A0A2VF66"/>
<dbReference type="EMBL" id="ANFO01000988">
    <property type="protein sequence ID" value="KGQ04982.1"/>
    <property type="molecule type" value="Genomic_DNA"/>
</dbReference>
<proteinExistence type="predicted"/>
<sequence>MFVDARYDLSVVANFFQRFVQPHIGAMDDDGYDALGPSHVVTRAARWLQGEYGCGRWRLCVSEVPCESRAGMRALTASDCVCALVVHGEVRWHAKAGSAVEAKSKVAAMALKALEGSVDRARWRAEMKCDCAGPG</sequence>
<protein>
    <submittedName>
        <fullName evidence="3">Dicer-like protein 1</fullName>
    </submittedName>
</protein>
<keyword evidence="1" id="KW-0694">RNA-binding</keyword>
<dbReference type="InterPro" id="IPR056755">
    <property type="entry name" value="DSRM_2"/>
</dbReference>
<evidence type="ECO:0000259" key="2">
    <source>
        <dbReference type="Pfam" id="PF24995"/>
    </source>
</evidence>
<comment type="caution">
    <text evidence="3">The sequence shown here is derived from an EMBL/GenBank/DDBJ whole genome shotgun (WGS) entry which is preliminary data.</text>
</comment>
<dbReference type="GO" id="GO:0003723">
    <property type="term" value="F:RNA binding"/>
    <property type="evidence" value="ECO:0007669"/>
    <property type="project" value="UniProtKB-KW"/>
</dbReference>
<reference evidence="3 4" key="1">
    <citation type="submission" date="2012-10" db="EMBL/GenBank/DDBJ databases">
        <title>Genome sequencing and analysis of entomopathogenic fungi Beauveria bassiana D1-5.</title>
        <authorList>
            <person name="Li Q."/>
            <person name="Wang L."/>
            <person name="Zhang Z."/>
            <person name="Wang Q."/>
            <person name="Ren J."/>
            <person name="Wang M."/>
            <person name="Xu W."/>
            <person name="Wang J."/>
            <person name="Lu Y."/>
            <person name="Du Q."/>
            <person name="Sun Z."/>
        </authorList>
    </citation>
    <scope>NUCLEOTIDE SEQUENCE [LARGE SCALE GENOMIC DNA]</scope>
    <source>
        <strain evidence="3 4">D1-5</strain>
    </source>
</reference>
<evidence type="ECO:0000313" key="3">
    <source>
        <dbReference type="EMBL" id="KGQ04982.1"/>
    </source>
</evidence>
<gene>
    <name evidence="3" type="ORF">BBAD15_g9770</name>
</gene>
<organism evidence="3 4">
    <name type="scientific">Beauveria bassiana D1-5</name>
    <dbReference type="NCBI Taxonomy" id="1245745"/>
    <lineage>
        <taxon>Eukaryota</taxon>
        <taxon>Fungi</taxon>
        <taxon>Dikarya</taxon>
        <taxon>Ascomycota</taxon>
        <taxon>Pezizomycotina</taxon>
        <taxon>Sordariomycetes</taxon>
        <taxon>Hypocreomycetidae</taxon>
        <taxon>Hypocreales</taxon>
        <taxon>Cordycipitaceae</taxon>
        <taxon>Beauveria</taxon>
    </lineage>
</organism>